<feature type="compositionally biased region" description="Basic and acidic residues" evidence="4">
    <location>
        <begin position="210"/>
        <end position="225"/>
    </location>
</feature>
<feature type="compositionally biased region" description="Polar residues" evidence="4">
    <location>
        <begin position="1258"/>
        <end position="1269"/>
    </location>
</feature>
<dbReference type="InterPro" id="IPR052758">
    <property type="entry name" value="SRC_co-chaperone"/>
</dbReference>
<feature type="compositionally biased region" description="Pro residues" evidence="4">
    <location>
        <begin position="1241"/>
        <end position="1257"/>
    </location>
</feature>
<dbReference type="SUPFAM" id="SSF48403">
    <property type="entry name" value="Ankyrin repeat"/>
    <property type="match status" value="1"/>
</dbReference>
<dbReference type="SMART" id="SM00248">
    <property type="entry name" value="ANK"/>
    <property type="match status" value="3"/>
</dbReference>
<dbReference type="PRINTS" id="PR00625">
    <property type="entry name" value="JDOMAIN"/>
</dbReference>
<feature type="compositionally biased region" description="Pro residues" evidence="4">
    <location>
        <begin position="865"/>
        <end position="875"/>
    </location>
</feature>
<dbReference type="Gene3D" id="1.25.40.20">
    <property type="entry name" value="Ankyrin repeat-containing domain"/>
    <property type="match status" value="1"/>
</dbReference>
<feature type="compositionally biased region" description="Acidic residues" evidence="4">
    <location>
        <begin position="1464"/>
        <end position="1482"/>
    </location>
</feature>
<accession>A0A0G4GDL9</accession>
<dbReference type="InterPro" id="IPR002110">
    <property type="entry name" value="Ankyrin_rpt"/>
</dbReference>
<feature type="coiled-coil region" evidence="3">
    <location>
        <begin position="60"/>
        <end position="185"/>
    </location>
</feature>
<feature type="compositionally biased region" description="Basic residues" evidence="4">
    <location>
        <begin position="645"/>
        <end position="658"/>
    </location>
</feature>
<keyword evidence="7" id="KW-1185">Reference proteome</keyword>
<feature type="compositionally biased region" description="Low complexity" evidence="4">
    <location>
        <begin position="832"/>
        <end position="858"/>
    </location>
</feature>
<protein>
    <recommendedName>
        <fullName evidence="5">J domain-containing protein</fullName>
    </recommendedName>
</protein>
<feature type="compositionally biased region" description="Gly residues" evidence="4">
    <location>
        <begin position="1162"/>
        <end position="1175"/>
    </location>
</feature>
<feature type="compositionally biased region" description="Polar residues" evidence="4">
    <location>
        <begin position="919"/>
        <end position="944"/>
    </location>
</feature>
<reference evidence="6 7" key="1">
    <citation type="submission" date="2014-11" db="EMBL/GenBank/DDBJ databases">
        <authorList>
            <person name="Zhu J."/>
            <person name="Qi W."/>
            <person name="Song R."/>
        </authorList>
    </citation>
    <scope>NUCLEOTIDE SEQUENCE [LARGE SCALE GENOMIC DNA]</scope>
</reference>
<name>A0A0G4GDL9_VITBC</name>
<dbReference type="STRING" id="1169540.A0A0G4GDL9"/>
<feature type="region of interest" description="Disordered" evidence="4">
    <location>
        <begin position="642"/>
        <end position="710"/>
    </location>
</feature>
<feature type="compositionally biased region" description="Polar residues" evidence="4">
    <location>
        <begin position="994"/>
        <end position="1009"/>
    </location>
</feature>
<evidence type="ECO:0000256" key="1">
    <source>
        <dbReference type="PROSITE-ProRule" id="PRU00023"/>
    </source>
</evidence>
<feature type="compositionally biased region" description="Gly residues" evidence="4">
    <location>
        <begin position="1496"/>
        <end position="1518"/>
    </location>
</feature>
<dbReference type="VEuPathDB" id="CryptoDB:Vbra_17486"/>
<dbReference type="SUPFAM" id="SSF46565">
    <property type="entry name" value="Chaperone J-domain"/>
    <property type="match status" value="1"/>
</dbReference>
<organism evidence="6 7">
    <name type="scientific">Vitrella brassicaformis (strain CCMP3155)</name>
    <dbReference type="NCBI Taxonomy" id="1169540"/>
    <lineage>
        <taxon>Eukaryota</taxon>
        <taxon>Sar</taxon>
        <taxon>Alveolata</taxon>
        <taxon>Colpodellida</taxon>
        <taxon>Vitrellaceae</taxon>
        <taxon>Vitrella</taxon>
    </lineage>
</organism>
<dbReference type="PANTHER" id="PTHR44200">
    <property type="entry name" value="DNAJ HOMOLOG SUBFAMILY C MEMBER 7"/>
    <property type="match status" value="1"/>
</dbReference>
<dbReference type="InterPro" id="IPR019734">
    <property type="entry name" value="TPR_rpt"/>
</dbReference>
<dbReference type="Gene3D" id="1.25.40.10">
    <property type="entry name" value="Tetratricopeptide repeat domain"/>
    <property type="match status" value="1"/>
</dbReference>
<proteinExistence type="predicted"/>
<dbReference type="SUPFAM" id="SSF48452">
    <property type="entry name" value="TPR-like"/>
    <property type="match status" value="1"/>
</dbReference>
<dbReference type="InParanoid" id="A0A0G4GDL9"/>
<dbReference type="PROSITE" id="PS50076">
    <property type="entry name" value="DNAJ_2"/>
    <property type="match status" value="1"/>
</dbReference>
<dbReference type="Gene3D" id="1.10.287.110">
    <property type="entry name" value="DnaJ domain"/>
    <property type="match status" value="1"/>
</dbReference>
<feature type="region of interest" description="Disordered" evidence="4">
    <location>
        <begin position="723"/>
        <end position="1116"/>
    </location>
</feature>
<dbReference type="PANTHER" id="PTHR44200:SF3">
    <property type="entry name" value="PROTEIN DNAJ, PUTATIVE-RELATED"/>
    <property type="match status" value="1"/>
</dbReference>
<dbReference type="Pfam" id="PF00226">
    <property type="entry name" value="DnaJ"/>
    <property type="match status" value="1"/>
</dbReference>
<dbReference type="SMART" id="SM00028">
    <property type="entry name" value="TPR"/>
    <property type="match status" value="3"/>
</dbReference>
<feature type="region of interest" description="Disordered" evidence="4">
    <location>
        <begin position="199"/>
        <end position="252"/>
    </location>
</feature>
<keyword evidence="2" id="KW-0802">TPR repeat</keyword>
<dbReference type="Proteomes" id="UP000041254">
    <property type="component" value="Unassembled WGS sequence"/>
</dbReference>
<feature type="domain" description="J" evidence="5">
    <location>
        <begin position="564"/>
        <end position="635"/>
    </location>
</feature>
<dbReference type="InterPro" id="IPR036869">
    <property type="entry name" value="J_dom_sf"/>
</dbReference>
<feature type="repeat" description="ANK" evidence="1">
    <location>
        <begin position="346"/>
        <end position="378"/>
    </location>
</feature>
<sequence>MSLKDKDKASPRQKYEDRLRQVGADIDAAMAAREEHHERHISEIQYAKELEITAIRQQCSEELQHARQTFEAHLSTLQQERDQSTQHKERLAAELTEQSDLVQSLSRQLESLKHEKAGAEKRCRETERQQDQLEVVNQRLQQQLDLVTQSSDSLCRGSALNPTTIAVYEEALSGLQQQLRRAGKAADSTEMIHEVMQRLGSNHPTSNSDSDVKMDDANETKERSDAAIQTSADASDDSHPPSPSPSPSQEQLNRCLHAVQSYDPETLQTLLSAAPSSVATHPALLSAVFSLPPPEAEPLSLILLSFYDMKRLGDVLLKAAGEGQDRVVQWTIRACLRKFLASVDGRGRSALALACDGGNGKLAEMLVRYDAPVDTRDEKMQTPLHAVSRRGDFKLVEFLLMSGADPALVDSSGHTARALAADGGYSQVIEHLDSQHVISISLRGNDHYKRGEYRAALERYSEAIGICKRMPPHSHADNLTKLHYNKARALYRLGEWTAALRECSECLRLDDRYENAYSQRAQCHMALLKFQEAANDYQKLMELVPGELEWVARHQDALRMAQMDHYAMLELPSHTATGDDIKKAYRRLAMRWHPDKNRHRSADEQLRANAHFTRVQEAYNVLSDEAQRSSYDLTLSLQKASRFSPHSHTHTHTSHSHSHSSYAHRPPSFHPTHHPAYFNNNSQRYRDRDRASQSPRRGHPFDPAAANAGWYSSAFGGPTSSWMGGYPHPTTGTRSGGPSHGFKVFTPFPRSGNTPPPTRAGGTSYADMEWTGQEDEVPQASHAHPHAHAATAQANPWTDSQQQQQQQQPSKHDEYGHGAADNANPSRKREAAAAVVGVASGSSGASSETHSQHSSSQQQNAKKFPIPPPQPPPGSPMEVDGGPTDIPSEGHAEQHHDRDAVEKRTPSKGRMPGEDATPKRQTTGPRMSFVSSQGAAKGGRNNNPLPSPESGHKSRRRYSAVWPKDPFPSFSPKPQLVKNPHTASERAIGIDHIQQANQSRPSTATNGTSAREPPLTARYPNEGGRKTAAGAVNPRPVPTKSQNYFAAAPVGASAEDEGPQLTSERLTGRKGAANPGSGMGLPAQQGASRPAAGVSNRSSYGSKDIHISSDSSPGRVRAEDVYRTNGGGLASSVGSVRSMEQLMARMRGGAKMDPRIVTVELGGTGGGGHKGGGGRKANSASAAGGNGQIKVRGGGNPTETPQRGVRKLRKSDAEQAIGFGASPASEQDMDSPVEMNTDNDPPLPPTSFPTSYPPPLDPSQQPHNTTDSPAPSPMMRHAHGFDTVSPVRKATAAEHDGNLDFLSRFVPYVDSAAAREAFQEGIPSSEAHAEDPFMMSGGNDNAAAAAAAAAARGQESLFGEPEGHSWEGLGQKAAAAASGRAPHANHPAARRRHSVGHESTPANSNPHPFEQLRAEVPPAPMFDEPSHQRPFSRDGDDYSTGEHENGHYSEPELSPQPPPRYPMDEEVQVDGFEDEMDMGQEPEVDHASHHPLHASWGGGFAGGGAGSESVGYGGGAPVGKGKRGGSPN</sequence>
<dbReference type="PROSITE" id="PS50005">
    <property type="entry name" value="TPR"/>
    <property type="match status" value="1"/>
</dbReference>
<evidence type="ECO:0000313" key="7">
    <source>
        <dbReference type="Proteomes" id="UP000041254"/>
    </source>
</evidence>
<dbReference type="PROSITE" id="PS50088">
    <property type="entry name" value="ANK_REPEAT"/>
    <property type="match status" value="2"/>
</dbReference>
<gene>
    <name evidence="6" type="ORF">Vbra_17486</name>
</gene>
<dbReference type="InterPro" id="IPR001623">
    <property type="entry name" value="DnaJ_domain"/>
</dbReference>
<evidence type="ECO:0000256" key="4">
    <source>
        <dbReference type="SAM" id="MobiDB-lite"/>
    </source>
</evidence>
<feature type="compositionally biased region" description="Basic and acidic residues" evidence="4">
    <location>
        <begin position="888"/>
        <end position="918"/>
    </location>
</feature>
<dbReference type="EMBL" id="CDMY01000635">
    <property type="protein sequence ID" value="CEM27503.1"/>
    <property type="molecule type" value="Genomic_DNA"/>
</dbReference>
<feature type="compositionally biased region" description="Gly residues" evidence="4">
    <location>
        <begin position="1184"/>
        <end position="1196"/>
    </location>
</feature>
<feature type="compositionally biased region" description="Low complexity" evidence="4">
    <location>
        <begin position="1373"/>
        <end position="1387"/>
    </location>
</feature>
<feature type="compositionally biased region" description="Polar residues" evidence="4">
    <location>
        <begin position="199"/>
        <end position="209"/>
    </location>
</feature>
<evidence type="ECO:0000256" key="3">
    <source>
        <dbReference type="SAM" id="Coils"/>
    </source>
</evidence>
<feature type="repeat" description="TPR" evidence="2">
    <location>
        <begin position="514"/>
        <end position="547"/>
    </location>
</feature>
<evidence type="ECO:0000313" key="6">
    <source>
        <dbReference type="EMBL" id="CEM27503.1"/>
    </source>
</evidence>
<dbReference type="SMART" id="SM00271">
    <property type="entry name" value="DnaJ"/>
    <property type="match status" value="1"/>
</dbReference>
<dbReference type="InterPro" id="IPR011990">
    <property type="entry name" value="TPR-like_helical_dom_sf"/>
</dbReference>
<dbReference type="OrthoDB" id="445556at2759"/>
<dbReference type="PROSITE" id="PS50297">
    <property type="entry name" value="ANK_REP_REGION"/>
    <property type="match status" value="1"/>
</dbReference>
<dbReference type="InterPro" id="IPR036770">
    <property type="entry name" value="Ankyrin_rpt-contain_sf"/>
</dbReference>
<keyword evidence="3" id="KW-0175">Coiled coil</keyword>
<keyword evidence="1" id="KW-0040">ANK repeat</keyword>
<feature type="compositionally biased region" description="Basic and acidic residues" evidence="4">
    <location>
        <begin position="1424"/>
        <end position="1450"/>
    </location>
</feature>
<dbReference type="Pfam" id="PF12796">
    <property type="entry name" value="Ank_2"/>
    <property type="match status" value="1"/>
</dbReference>
<dbReference type="InterPro" id="IPR018253">
    <property type="entry name" value="DnaJ_domain_CS"/>
</dbReference>
<feature type="repeat" description="ANK" evidence="1">
    <location>
        <begin position="379"/>
        <end position="411"/>
    </location>
</feature>
<evidence type="ECO:0000259" key="5">
    <source>
        <dbReference type="PROSITE" id="PS50076"/>
    </source>
</evidence>
<feature type="region of interest" description="Disordered" evidence="4">
    <location>
        <begin position="1160"/>
        <end position="1276"/>
    </location>
</feature>
<dbReference type="CDD" id="cd06257">
    <property type="entry name" value="DnaJ"/>
    <property type="match status" value="1"/>
</dbReference>
<dbReference type="PROSITE" id="PS00636">
    <property type="entry name" value="DNAJ_1"/>
    <property type="match status" value="1"/>
</dbReference>
<feature type="region of interest" description="Disordered" evidence="4">
    <location>
        <begin position="1353"/>
        <end position="1528"/>
    </location>
</feature>
<evidence type="ECO:0000256" key="2">
    <source>
        <dbReference type="PROSITE-ProRule" id="PRU00339"/>
    </source>
</evidence>